<dbReference type="Proteomes" id="UP000053097">
    <property type="component" value="Unassembled WGS sequence"/>
</dbReference>
<evidence type="ECO:0000313" key="1">
    <source>
        <dbReference type="EMBL" id="EZA46644.1"/>
    </source>
</evidence>
<dbReference type="AlphaFoldDB" id="A0A026VV09"/>
<dbReference type="EMBL" id="KK108727">
    <property type="protein sequence ID" value="EZA46644.1"/>
    <property type="molecule type" value="Genomic_DNA"/>
</dbReference>
<evidence type="ECO:0000313" key="2">
    <source>
        <dbReference type="Proteomes" id="UP000053097"/>
    </source>
</evidence>
<name>A0A026VV09_OOCBI</name>
<reference evidence="1 2" key="1">
    <citation type="journal article" date="2014" name="Curr. Biol.">
        <title>The genome of the clonal raider ant Cerapachys biroi.</title>
        <authorList>
            <person name="Oxley P.R."/>
            <person name="Ji L."/>
            <person name="Fetter-Pruneda I."/>
            <person name="McKenzie S.K."/>
            <person name="Li C."/>
            <person name="Hu H."/>
            <person name="Zhang G."/>
            <person name="Kronauer D.J."/>
        </authorList>
    </citation>
    <scope>NUCLEOTIDE SEQUENCE [LARGE SCALE GENOMIC DNA]</scope>
</reference>
<protein>
    <submittedName>
        <fullName evidence="1">Uncharacterized protein</fullName>
    </submittedName>
</protein>
<proteinExistence type="predicted"/>
<gene>
    <name evidence="1" type="ORF">X777_04045</name>
</gene>
<sequence>MEIRGRVNKANNLMQYLSNITRGVEVNTALLLYKSIGRSVMDYDLFIYSPLSENIQLLLEIGQFLDIRMALGYRKSTPTNVLIAESKLTFLRDRAVMHAKKFCAKVYKYGENAFRDSLDNLKNKEMIARYRNPLFHKSVLCEAWEYTCRFRSRLGNRETTFEIWKMDYKCLTEKIAVDCEIGISVKKRGIKIKTDLHKFDYMYAIFWKFFRNIANAMLHMICFKHITKVVHLLYFFFNITEHINVTTNFFIFQNDFRNIANTML</sequence>
<accession>A0A026VV09</accession>
<organism evidence="1 2">
    <name type="scientific">Ooceraea biroi</name>
    <name type="common">Clonal raider ant</name>
    <name type="synonym">Cerapachys biroi</name>
    <dbReference type="NCBI Taxonomy" id="2015173"/>
    <lineage>
        <taxon>Eukaryota</taxon>
        <taxon>Metazoa</taxon>
        <taxon>Ecdysozoa</taxon>
        <taxon>Arthropoda</taxon>
        <taxon>Hexapoda</taxon>
        <taxon>Insecta</taxon>
        <taxon>Pterygota</taxon>
        <taxon>Neoptera</taxon>
        <taxon>Endopterygota</taxon>
        <taxon>Hymenoptera</taxon>
        <taxon>Apocrita</taxon>
        <taxon>Aculeata</taxon>
        <taxon>Formicoidea</taxon>
        <taxon>Formicidae</taxon>
        <taxon>Dorylinae</taxon>
        <taxon>Ooceraea</taxon>
    </lineage>
</organism>
<keyword evidence="2" id="KW-1185">Reference proteome</keyword>